<keyword evidence="3" id="KW-1185">Reference proteome</keyword>
<gene>
    <name evidence="2" type="ORF">H9S92_01355</name>
</gene>
<feature type="transmembrane region" description="Helical" evidence="1">
    <location>
        <begin position="257"/>
        <end position="275"/>
    </location>
</feature>
<feature type="transmembrane region" description="Helical" evidence="1">
    <location>
        <begin position="176"/>
        <end position="194"/>
    </location>
</feature>
<dbReference type="Proteomes" id="UP000650081">
    <property type="component" value="Unassembled WGS sequence"/>
</dbReference>
<feature type="transmembrane region" description="Helical" evidence="1">
    <location>
        <begin position="305"/>
        <end position="322"/>
    </location>
</feature>
<sequence length="323" mass="35319">MLSLFRTNQAYAGLLLFLYALVLQLPLFLGGGEPRPPYTGGGVLGTWLMEQLAQHRNFALLLPVLLVGVQGVQANTLATRHQLSRVVTQFPGLFLVLMWAVVPAFRWLHPIQVANVFLLFALLSLGRLYKRNEPAVALFNAGAWLGVASLFFPEYLFFLPAFLIGVGVLGRPEPRSLLQVTVGLLTVYFLMGTWHYFRGTFVGFLTLQFSVIGLADFMPATPFSLAGLALLALLILVLITLSGRIQRLLNIEGSKGINIQFWVLLSSLTLVLFGATVYASFAQVAVVPLGILLGLAIVEAPVARANFFHLLLFSAALVPGLLW</sequence>
<dbReference type="RefSeq" id="WP_187464929.1">
    <property type="nucleotide sequence ID" value="NZ_JACSIT010000037.1"/>
</dbReference>
<dbReference type="AlphaFoldDB" id="A0A923PHG6"/>
<evidence type="ECO:0000313" key="2">
    <source>
        <dbReference type="EMBL" id="MBC6992796.1"/>
    </source>
</evidence>
<feature type="transmembrane region" description="Helical" evidence="1">
    <location>
        <begin position="86"/>
        <end position="105"/>
    </location>
</feature>
<proteinExistence type="predicted"/>
<feature type="transmembrane region" description="Helical" evidence="1">
    <location>
        <begin position="225"/>
        <end position="245"/>
    </location>
</feature>
<dbReference type="EMBL" id="JACSIT010000037">
    <property type="protein sequence ID" value="MBC6992796.1"/>
    <property type="molecule type" value="Genomic_DNA"/>
</dbReference>
<keyword evidence="1" id="KW-1133">Transmembrane helix</keyword>
<name>A0A923PHG6_9BACT</name>
<reference evidence="2" key="1">
    <citation type="submission" date="2020-08" db="EMBL/GenBank/DDBJ databases">
        <title>Lewinella bacteria from marine environments.</title>
        <authorList>
            <person name="Zhong Y."/>
        </authorList>
    </citation>
    <scope>NUCLEOTIDE SEQUENCE</scope>
    <source>
        <strain evidence="2">KCTC 42187</strain>
    </source>
</reference>
<feature type="transmembrane region" description="Helical" evidence="1">
    <location>
        <begin position="12"/>
        <end position="29"/>
    </location>
</feature>
<accession>A0A923PHG6</accession>
<keyword evidence="1" id="KW-0472">Membrane</keyword>
<organism evidence="2 3">
    <name type="scientific">Neolewinella lacunae</name>
    <dbReference type="NCBI Taxonomy" id="1517758"/>
    <lineage>
        <taxon>Bacteria</taxon>
        <taxon>Pseudomonadati</taxon>
        <taxon>Bacteroidota</taxon>
        <taxon>Saprospiria</taxon>
        <taxon>Saprospirales</taxon>
        <taxon>Lewinellaceae</taxon>
        <taxon>Neolewinella</taxon>
    </lineage>
</organism>
<feature type="transmembrane region" description="Helical" evidence="1">
    <location>
        <begin position="57"/>
        <end position="74"/>
    </location>
</feature>
<feature type="transmembrane region" description="Helical" evidence="1">
    <location>
        <begin position="141"/>
        <end position="164"/>
    </location>
</feature>
<keyword evidence="1" id="KW-0812">Transmembrane</keyword>
<evidence type="ECO:0000313" key="3">
    <source>
        <dbReference type="Proteomes" id="UP000650081"/>
    </source>
</evidence>
<evidence type="ECO:0000256" key="1">
    <source>
        <dbReference type="SAM" id="Phobius"/>
    </source>
</evidence>
<protein>
    <submittedName>
        <fullName evidence="2">Uncharacterized protein</fullName>
    </submittedName>
</protein>
<comment type="caution">
    <text evidence="2">The sequence shown here is derived from an EMBL/GenBank/DDBJ whole genome shotgun (WGS) entry which is preliminary data.</text>
</comment>